<gene>
    <name evidence="2" type="ORF">CDG60_17250</name>
</gene>
<accession>A0A3B7M0L3</accession>
<feature type="transmembrane region" description="Helical" evidence="1">
    <location>
        <begin position="150"/>
        <end position="172"/>
    </location>
</feature>
<evidence type="ECO:0000313" key="2">
    <source>
        <dbReference type="EMBL" id="AXY58148.1"/>
    </source>
</evidence>
<dbReference type="RefSeq" id="WP_087512042.1">
    <property type="nucleotide sequence ID" value="NZ_CP032134.1"/>
</dbReference>
<dbReference type="PANTHER" id="PTHR34980:SF3">
    <property type="entry name" value="BLR8105 PROTEIN"/>
    <property type="match status" value="1"/>
</dbReference>
<dbReference type="PANTHER" id="PTHR34980">
    <property type="entry name" value="INNER MEMBRANE PROTEIN-RELATED-RELATED"/>
    <property type="match status" value="1"/>
</dbReference>
<feature type="transmembrane region" description="Helical" evidence="1">
    <location>
        <begin position="72"/>
        <end position="96"/>
    </location>
</feature>
<dbReference type="Pfam" id="PF05656">
    <property type="entry name" value="DUF805"/>
    <property type="match status" value="1"/>
</dbReference>
<name>A0A3B7M0L3_9GAMM</name>
<feature type="transmembrane region" description="Helical" evidence="1">
    <location>
        <begin position="39"/>
        <end position="60"/>
    </location>
</feature>
<keyword evidence="1" id="KW-0812">Transmembrane</keyword>
<keyword evidence="1" id="KW-1133">Transmembrane helix</keyword>
<organism evidence="2 3">
    <name type="scientific">Acinetobacter chinensis</name>
    <dbReference type="NCBI Taxonomy" id="2004650"/>
    <lineage>
        <taxon>Bacteria</taxon>
        <taxon>Pseudomonadati</taxon>
        <taxon>Pseudomonadota</taxon>
        <taxon>Gammaproteobacteria</taxon>
        <taxon>Moraxellales</taxon>
        <taxon>Moraxellaceae</taxon>
        <taxon>Acinetobacter</taxon>
    </lineage>
</organism>
<sequence length="193" mass="21644">MSSHRSSSFFSKSQPAVKDNPLSAAGRFGRLSMIGWQSFLNLSVFLAVIALSLFTGIFNLNAMAFSHNIIDILLSFTGFIYLALVVSYLYFSLLIAVRRLHDLNKSGWLILLFFVPVIQFFFILYLLIAPGTRGNNSYGMPRTTALWEKILAWLVILLTVLSLFSMGSLASYMMGAGELDTPAEVLQKRTEYF</sequence>
<feature type="transmembrane region" description="Helical" evidence="1">
    <location>
        <begin position="108"/>
        <end position="130"/>
    </location>
</feature>
<dbReference type="KEGG" id="achi:CDG60_17250"/>
<proteinExistence type="predicted"/>
<evidence type="ECO:0000313" key="3">
    <source>
        <dbReference type="Proteomes" id="UP000263753"/>
    </source>
</evidence>
<dbReference type="GO" id="GO:0005886">
    <property type="term" value="C:plasma membrane"/>
    <property type="evidence" value="ECO:0007669"/>
    <property type="project" value="TreeGrafter"/>
</dbReference>
<dbReference type="Proteomes" id="UP000263753">
    <property type="component" value="Chromosome"/>
</dbReference>
<dbReference type="AlphaFoldDB" id="A0A3B7M0L3"/>
<dbReference type="EMBL" id="CP032134">
    <property type="protein sequence ID" value="AXY58148.1"/>
    <property type="molecule type" value="Genomic_DNA"/>
</dbReference>
<dbReference type="InterPro" id="IPR008523">
    <property type="entry name" value="DUF805"/>
</dbReference>
<reference evidence="3" key="1">
    <citation type="submission" date="2018-09" db="EMBL/GenBank/DDBJ databases">
        <title>The complete genome of Acinetobacter sp. strain WCHAc010005.</title>
        <authorList>
            <person name="Hu Y."/>
            <person name="Long H."/>
            <person name="Feng Y."/>
            <person name="Zong Z."/>
        </authorList>
    </citation>
    <scope>NUCLEOTIDE SEQUENCE [LARGE SCALE GENOMIC DNA]</scope>
    <source>
        <strain evidence="3">WCHAc010005</strain>
    </source>
</reference>
<keyword evidence="1" id="KW-0472">Membrane</keyword>
<protein>
    <submittedName>
        <fullName evidence="2">DUF805 domain-containing protein</fullName>
    </submittedName>
</protein>
<evidence type="ECO:0000256" key="1">
    <source>
        <dbReference type="SAM" id="Phobius"/>
    </source>
</evidence>